<dbReference type="STRING" id="104452.A0A0L7LTN6"/>
<proteinExistence type="predicted"/>
<name>A0A0L7LTN6_OPEBR</name>
<reference evidence="1 2" key="1">
    <citation type="journal article" date="2015" name="Genome Biol. Evol.">
        <title>The genome of winter moth (Operophtera brumata) provides a genomic perspective on sexual dimorphism and phenology.</title>
        <authorList>
            <person name="Derks M.F."/>
            <person name="Smit S."/>
            <person name="Salis L."/>
            <person name="Schijlen E."/>
            <person name="Bossers A."/>
            <person name="Mateman C."/>
            <person name="Pijl A.S."/>
            <person name="de Ridder D."/>
            <person name="Groenen M.A."/>
            <person name="Visser M.E."/>
            <person name="Megens H.J."/>
        </authorList>
    </citation>
    <scope>NUCLEOTIDE SEQUENCE [LARGE SCALE GENOMIC DNA]</scope>
    <source>
        <strain evidence="1">WM2013NL</strain>
        <tissue evidence="1">Head and thorax</tissue>
    </source>
</reference>
<evidence type="ECO:0000313" key="2">
    <source>
        <dbReference type="Proteomes" id="UP000037510"/>
    </source>
</evidence>
<dbReference type="AlphaFoldDB" id="A0A0L7LTN6"/>
<gene>
    <name evidence="1" type="ORF">OBRU01_01270</name>
</gene>
<accession>A0A0L7LTN6</accession>
<dbReference type="Proteomes" id="UP000037510">
    <property type="component" value="Unassembled WGS sequence"/>
</dbReference>
<comment type="caution">
    <text evidence="1">The sequence shown here is derived from an EMBL/GenBank/DDBJ whole genome shotgun (WGS) entry which is preliminary data.</text>
</comment>
<evidence type="ECO:0000313" key="1">
    <source>
        <dbReference type="EMBL" id="KOB78802.1"/>
    </source>
</evidence>
<protein>
    <submittedName>
        <fullName evidence="1">RRP12-like protein</fullName>
    </submittedName>
</protein>
<keyword evidence="2" id="KW-1185">Reference proteome</keyword>
<dbReference type="EMBL" id="JTDY01000111">
    <property type="protein sequence ID" value="KOB78802.1"/>
    <property type="molecule type" value="Genomic_DNA"/>
</dbReference>
<organism evidence="1 2">
    <name type="scientific">Operophtera brumata</name>
    <name type="common">Winter moth</name>
    <name type="synonym">Phalaena brumata</name>
    <dbReference type="NCBI Taxonomy" id="104452"/>
    <lineage>
        <taxon>Eukaryota</taxon>
        <taxon>Metazoa</taxon>
        <taxon>Ecdysozoa</taxon>
        <taxon>Arthropoda</taxon>
        <taxon>Hexapoda</taxon>
        <taxon>Insecta</taxon>
        <taxon>Pterygota</taxon>
        <taxon>Neoptera</taxon>
        <taxon>Endopterygota</taxon>
        <taxon>Lepidoptera</taxon>
        <taxon>Glossata</taxon>
        <taxon>Ditrysia</taxon>
        <taxon>Geometroidea</taxon>
        <taxon>Geometridae</taxon>
        <taxon>Larentiinae</taxon>
        <taxon>Operophtera</taxon>
    </lineage>
</organism>
<sequence>MGIKSVPQAVLRKQFSDAATIFIEILDKYAQTENGALLRSAIGCLSVLLRAQEYALWSESSTMRVFGSVTEGVFEGKIIAHDGAYYVEHARRYFPPNSTRTRAHSVIYKDGDVTDPYANRRHGKFYQEAYE</sequence>